<dbReference type="RefSeq" id="YP_009115521.1">
    <property type="nucleotide sequence ID" value="NC_026161.1"/>
</dbReference>
<evidence type="ECO:0000313" key="3">
    <source>
        <dbReference type="Proteomes" id="UP000202130"/>
    </source>
</evidence>
<sequence>MPRRYTRRRRRARTTRRRPAFRKATTTRGRRTRSFARTRHSRRRILNITSIKKHDNMLPAVRTADGGYSQNPLTTTTGFTSLFMPTARELAHTAEGESTRQRQTTFSVGYKERLQIDVQGGGVWKWRRLIFTYKGDSLFDGDPTWTQPFWDKSTDPDGVDMVRLIAQPTLDQHALWRRILWDGEEGVDWNSEFTAKVDTSRITPRYDRTITLNPGNESGMSRTFRLWHPTRKNIVYDDDEFGGAPNGGGAYTSVTGKPGMGDLYVYDIVYNAVPAAAGNQALVFNPEGTYYWHER</sequence>
<dbReference type="EMBL" id="KJ547635">
    <property type="protein sequence ID" value="AIF34828.1"/>
    <property type="molecule type" value="Genomic_DNA"/>
</dbReference>
<feature type="compositionally biased region" description="Basic residues" evidence="1">
    <location>
        <begin position="1"/>
        <end position="21"/>
    </location>
</feature>
<keyword evidence="3" id="KW-1185">Reference proteome</keyword>
<accession>A0A0A7CL64</accession>
<organism evidence="2 3">
    <name type="scientific">sewage derived gemygorvirus 1</name>
    <dbReference type="NCBI Taxonomy" id="1985428"/>
    <lineage>
        <taxon>Viruses</taxon>
        <taxon>Monodnaviria</taxon>
        <taxon>Shotokuvirae</taxon>
        <taxon>Cressdnaviricota</taxon>
        <taxon>Repensiviricetes</taxon>
        <taxon>Geplafuvirales</taxon>
        <taxon>Genomoviridae</taxon>
        <taxon>Gemygorvirus</taxon>
        <taxon>Gemygorvirus sewopo1</taxon>
    </lineage>
</organism>
<protein>
    <submittedName>
        <fullName evidence="2">Capsid protein</fullName>
    </submittedName>
</protein>
<name>A0A0A7CL64_9VIRU</name>
<evidence type="ECO:0000313" key="2">
    <source>
        <dbReference type="EMBL" id="AIF34828.1"/>
    </source>
</evidence>
<feature type="compositionally biased region" description="Basic residues" evidence="1">
    <location>
        <begin position="28"/>
        <end position="40"/>
    </location>
</feature>
<dbReference type="Proteomes" id="UP000202130">
    <property type="component" value="Segment"/>
</dbReference>
<proteinExistence type="predicted"/>
<reference evidence="2 3" key="1">
    <citation type="journal article" date="2015" name="Infect. Genet. Evol.">
        <title>Characterisation of a diverse range of circular replication-associated protein encoding DNA viruses recovered from a sewage treatment oxidation pond.</title>
        <authorList>
            <person name="Kraberger S."/>
            <person name="Arguello-Astorga G.R."/>
            <person name="Greenfield L.G."/>
            <person name="Galilee C."/>
            <person name="Law D."/>
            <person name="Martin D.P."/>
            <person name="Varsani A."/>
        </authorList>
    </citation>
    <scope>NUCLEOTIDE SEQUENCE [LARGE SCALE GENOMIC DNA]</scope>
    <source>
        <strain evidence="2">BS3963</strain>
    </source>
</reference>
<dbReference type="KEGG" id="vg:22835545"/>
<evidence type="ECO:0000256" key="1">
    <source>
        <dbReference type="SAM" id="MobiDB-lite"/>
    </source>
</evidence>
<feature type="region of interest" description="Disordered" evidence="1">
    <location>
        <begin position="1"/>
        <end position="40"/>
    </location>
</feature>
<dbReference type="GeneID" id="22835545"/>
<dbReference type="OrthoDB" id="7982at10239"/>